<dbReference type="AlphaFoldDB" id="A0A166GB32"/>
<dbReference type="Proteomes" id="UP000076532">
    <property type="component" value="Unassembled WGS sequence"/>
</dbReference>
<accession>A0A166GB32</accession>
<dbReference type="Pfam" id="PF25534">
    <property type="entry name" value="DUF7918"/>
    <property type="match status" value="1"/>
</dbReference>
<feature type="region of interest" description="Disordered" evidence="1">
    <location>
        <begin position="316"/>
        <end position="377"/>
    </location>
</feature>
<evidence type="ECO:0000259" key="2">
    <source>
        <dbReference type="Pfam" id="PF25534"/>
    </source>
</evidence>
<protein>
    <recommendedName>
        <fullName evidence="2">DUF7918 domain-containing protein</fullName>
    </recommendedName>
</protein>
<proteinExistence type="predicted"/>
<dbReference type="InterPro" id="IPR057678">
    <property type="entry name" value="DUF7918"/>
</dbReference>
<dbReference type="EMBL" id="KV417580">
    <property type="protein sequence ID" value="KZP17653.1"/>
    <property type="molecule type" value="Genomic_DNA"/>
</dbReference>
<keyword evidence="4" id="KW-1185">Reference proteome</keyword>
<organism evidence="3 4">
    <name type="scientific">Athelia psychrophila</name>
    <dbReference type="NCBI Taxonomy" id="1759441"/>
    <lineage>
        <taxon>Eukaryota</taxon>
        <taxon>Fungi</taxon>
        <taxon>Dikarya</taxon>
        <taxon>Basidiomycota</taxon>
        <taxon>Agaricomycotina</taxon>
        <taxon>Agaricomycetes</taxon>
        <taxon>Agaricomycetidae</taxon>
        <taxon>Atheliales</taxon>
        <taxon>Atheliaceae</taxon>
        <taxon>Athelia</taxon>
    </lineage>
</organism>
<evidence type="ECO:0000313" key="3">
    <source>
        <dbReference type="EMBL" id="KZP17653.1"/>
    </source>
</evidence>
<gene>
    <name evidence="3" type="ORF">FIBSPDRAFT_933867</name>
</gene>
<name>A0A166GB32_9AGAM</name>
<dbReference type="OrthoDB" id="3364132at2759"/>
<sequence>MPLKFPGFSAWIECEGSELACHVVECSDDGKTAKCWIGSEVGKTFSICWSREHCGTTQLMGGRVRIDGVQCGLLQRMDSDEPSNAHRIGDIELEIYHLENSTIVPAAWTADNPLGEPKIHERAKKATSHKVKLGDEIKSQNNTSEHSRATLGERLANFTFKYRPIDVLRANEIILDTEADVGPNFATNVEVADHSGSLAPIDGPTLAPLTVKEEASEEGARAATVALQELHIKTEANAQDLAVKEEAPEEGTRVAAGAFQDLHIKIEANAQDTDKTQSVARQDEEDTDVAELRALKEKSQKLERKIEMKALRKRLADLEREDNGDASTSQGPAKKARSDATGPIAGVRSDGRPSASQVPAARVKKKSSGMDLTGDSD</sequence>
<dbReference type="STRING" id="436010.A0A166GB32"/>
<evidence type="ECO:0000313" key="4">
    <source>
        <dbReference type="Proteomes" id="UP000076532"/>
    </source>
</evidence>
<feature type="domain" description="DUF7918" evidence="2">
    <location>
        <begin position="80"/>
        <end position="174"/>
    </location>
</feature>
<feature type="region of interest" description="Disordered" evidence="1">
    <location>
        <begin position="269"/>
        <end position="288"/>
    </location>
</feature>
<evidence type="ECO:0000256" key="1">
    <source>
        <dbReference type="SAM" id="MobiDB-lite"/>
    </source>
</evidence>
<reference evidence="3 4" key="1">
    <citation type="journal article" date="2016" name="Mol. Biol. Evol.">
        <title>Comparative Genomics of Early-Diverging Mushroom-Forming Fungi Provides Insights into the Origins of Lignocellulose Decay Capabilities.</title>
        <authorList>
            <person name="Nagy L.G."/>
            <person name="Riley R."/>
            <person name="Tritt A."/>
            <person name="Adam C."/>
            <person name="Daum C."/>
            <person name="Floudas D."/>
            <person name="Sun H."/>
            <person name="Yadav J.S."/>
            <person name="Pangilinan J."/>
            <person name="Larsson K.H."/>
            <person name="Matsuura K."/>
            <person name="Barry K."/>
            <person name="Labutti K."/>
            <person name="Kuo R."/>
            <person name="Ohm R.A."/>
            <person name="Bhattacharya S.S."/>
            <person name="Shirouzu T."/>
            <person name="Yoshinaga Y."/>
            <person name="Martin F.M."/>
            <person name="Grigoriev I.V."/>
            <person name="Hibbett D.S."/>
        </authorList>
    </citation>
    <scope>NUCLEOTIDE SEQUENCE [LARGE SCALE GENOMIC DNA]</scope>
    <source>
        <strain evidence="3 4">CBS 109695</strain>
    </source>
</reference>